<evidence type="ECO:0000256" key="3">
    <source>
        <dbReference type="ARBA" id="ARBA00023012"/>
    </source>
</evidence>
<dbReference type="PANTHER" id="PTHR24421">
    <property type="entry name" value="NITRATE/NITRITE SENSOR PROTEIN NARX-RELATED"/>
    <property type="match status" value="1"/>
</dbReference>
<keyword evidence="7" id="KW-1185">Reference proteome</keyword>
<dbReference type="SUPFAM" id="SSF55874">
    <property type="entry name" value="ATPase domain of HSP90 chaperone/DNA topoisomerase II/histidine kinase"/>
    <property type="match status" value="1"/>
</dbReference>
<feature type="domain" description="GAF" evidence="4">
    <location>
        <begin position="155"/>
        <end position="311"/>
    </location>
</feature>
<evidence type="ECO:0000313" key="7">
    <source>
        <dbReference type="Proteomes" id="UP001597419"/>
    </source>
</evidence>
<dbReference type="SUPFAM" id="SSF55781">
    <property type="entry name" value="GAF domain-like"/>
    <property type="match status" value="2"/>
</dbReference>
<dbReference type="InterPro" id="IPR003594">
    <property type="entry name" value="HATPase_dom"/>
</dbReference>
<accession>A0ABW5GSQ3</accession>
<dbReference type="Gene3D" id="1.20.5.1930">
    <property type="match status" value="1"/>
</dbReference>
<evidence type="ECO:0000259" key="4">
    <source>
        <dbReference type="SMART" id="SM00065"/>
    </source>
</evidence>
<feature type="domain" description="GAF" evidence="4">
    <location>
        <begin position="9"/>
        <end position="134"/>
    </location>
</feature>
<dbReference type="InterPro" id="IPR036890">
    <property type="entry name" value="HATPase_C_sf"/>
</dbReference>
<gene>
    <name evidence="6" type="ORF">ACFSYJ_35475</name>
</gene>
<evidence type="ECO:0000256" key="2">
    <source>
        <dbReference type="ARBA" id="ARBA00022777"/>
    </source>
</evidence>
<feature type="domain" description="Histidine kinase/HSP90-like ATPase" evidence="5">
    <location>
        <begin position="422"/>
        <end position="515"/>
    </location>
</feature>
<comment type="caution">
    <text evidence="6">The sequence shown here is derived from an EMBL/GenBank/DDBJ whole genome shotgun (WGS) entry which is preliminary data.</text>
</comment>
<dbReference type="Gene3D" id="3.30.450.40">
    <property type="match status" value="2"/>
</dbReference>
<dbReference type="CDD" id="cd16917">
    <property type="entry name" value="HATPase_UhpB-NarQ-NarX-like"/>
    <property type="match status" value="1"/>
</dbReference>
<dbReference type="EMBL" id="JBHUKU010000022">
    <property type="protein sequence ID" value="MFD2463964.1"/>
    <property type="molecule type" value="Genomic_DNA"/>
</dbReference>
<sequence>MVAIAQDLSLPDLLHRIVRIGGELVGAPYGVLGVRGREGTLDELVEHYASGDGPLPERDGRRPRRLGELHAGAPEHPLARSFLEAEIRVRGTLFGYLGFAGKGEFTADDEEVLAGLAAAAGVAIENATLFDQVRRRERWLEASYHVTGALLAEQDLTATLRLIAERARIVSGGSAGAVARPLGPDSAELVFEVVEPPGADADRLAGLRVPTEGTATGVAFTTGRSVVVRDYGEYVEKQQRDRVTSLPPMIRDLDSAIAVPLIVGDETLGVLLVAKFRDKAPFTDFDVQLAETFAAHAALAVEFSRAQADRQRLAVFAERDRIARDLHDLVIQRLFATGLGLEGLGRLVTEPEVADRVTGFVQDLDRTIREIRNSIFSLQEPEEIRGSLRSELLRVALEAGNALGFEPRIGFDGPLDAAVGDAVRADLVAVLREALSNVARHAGASSVAVDVAVDRSGRELRLTVTDDGTGIPERPVRRSGLANLAERAARWGGACTARRLDEGGTGVVWTAVLRPSTMDEGKGE</sequence>
<proteinExistence type="predicted"/>
<dbReference type="SMART" id="SM00387">
    <property type="entry name" value="HATPase_c"/>
    <property type="match status" value="1"/>
</dbReference>
<dbReference type="Gene3D" id="3.30.565.10">
    <property type="entry name" value="Histidine kinase-like ATPase, C-terminal domain"/>
    <property type="match status" value="1"/>
</dbReference>
<dbReference type="InterPro" id="IPR050482">
    <property type="entry name" value="Sensor_HK_TwoCompSys"/>
</dbReference>
<dbReference type="Proteomes" id="UP001597419">
    <property type="component" value="Unassembled WGS sequence"/>
</dbReference>
<organism evidence="6 7">
    <name type="scientific">Amycolatopsis samaneae</name>
    <dbReference type="NCBI Taxonomy" id="664691"/>
    <lineage>
        <taxon>Bacteria</taxon>
        <taxon>Bacillati</taxon>
        <taxon>Actinomycetota</taxon>
        <taxon>Actinomycetes</taxon>
        <taxon>Pseudonocardiales</taxon>
        <taxon>Pseudonocardiaceae</taxon>
        <taxon>Amycolatopsis</taxon>
    </lineage>
</organism>
<keyword evidence="2 6" id="KW-0418">Kinase</keyword>
<dbReference type="SMART" id="SM00065">
    <property type="entry name" value="GAF"/>
    <property type="match status" value="2"/>
</dbReference>
<keyword evidence="1" id="KW-0808">Transferase</keyword>
<dbReference type="InterPro" id="IPR011712">
    <property type="entry name" value="Sig_transdc_His_kin_sub3_dim/P"/>
</dbReference>
<protein>
    <submittedName>
        <fullName evidence="6">GAF domain-containing sensor histidine kinase</fullName>
    </submittedName>
</protein>
<dbReference type="InterPro" id="IPR029016">
    <property type="entry name" value="GAF-like_dom_sf"/>
</dbReference>
<evidence type="ECO:0000256" key="1">
    <source>
        <dbReference type="ARBA" id="ARBA00022679"/>
    </source>
</evidence>
<dbReference type="PANTHER" id="PTHR24421:SF56">
    <property type="entry name" value="OXYGEN SENSOR HISTIDINE KINASE RESPONSE REGULATOR DOST"/>
    <property type="match status" value="1"/>
</dbReference>
<evidence type="ECO:0000313" key="6">
    <source>
        <dbReference type="EMBL" id="MFD2463964.1"/>
    </source>
</evidence>
<dbReference type="Pfam" id="PF07730">
    <property type="entry name" value="HisKA_3"/>
    <property type="match status" value="1"/>
</dbReference>
<keyword evidence="3" id="KW-0902">Two-component regulatory system</keyword>
<reference evidence="7" key="1">
    <citation type="journal article" date="2019" name="Int. J. Syst. Evol. Microbiol.">
        <title>The Global Catalogue of Microorganisms (GCM) 10K type strain sequencing project: providing services to taxonomists for standard genome sequencing and annotation.</title>
        <authorList>
            <consortium name="The Broad Institute Genomics Platform"/>
            <consortium name="The Broad Institute Genome Sequencing Center for Infectious Disease"/>
            <person name="Wu L."/>
            <person name="Ma J."/>
        </authorList>
    </citation>
    <scope>NUCLEOTIDE SEQUENCE [LARGE SCALE GENOMIC DNA]</scope>
    <source>
        <strain evidence="7">CGMCC 4.7643</strain>
    </source>
</reference>
<dbReference type="Pfam" id="PF02518">
    <property type="entry name" value="HATPase_c"/>
    <property type="match status" value="1"/>
</dbReference>
<dbReference type="Pfam" id="PF01590">
    <property type="entry name" value="GAF"/>
    <property type="match status" value="1"/>
</dbReference>
<dbReference type="RefSeq" id="WP_345386797.1">
    <property type="nucleotide sequence ID" value="NZ_BAABHG010000001.1"/>
</dbReference>
<dbReference type="InterPro" id="IPR003018">
    <property type="entry name" value="GAF"/>
</dbReference>
<dbReference type="GO" id="GO:0016301">
    <property type="term" value="F:kinase activity"/>
    <property type="evidence" value="ECO:0007669"/>
    <property type="project" value="UniProtKB-KW"/>
</dbReference>
<name>A0ABW5GSQ3_9PSEU</name>
<evidence type="ECO:0000259" key="5">
    <source>
        <dbReference type="SMART" id="SM00387"/>
    </source>
</evidence>